<dbReference type="STRING" id="341036.SAMN05660649_01372"/>
<sequence length="90" mass="10118">MPNIRPISDLRNNANEISEFCHREREPVFITKNGVGDMVVMSIETYERQQTLIELYGKLAEAEAEIANGAAGEDFLKVAKKLRESVHGKV</sequence>
<dbReference type="Gene3D" id="3.40.1620.10">
    <property type="entry name" value="YefM-like domain"/>
    <property type="match status" value="1"/>
</dbReference>
<accession>A0A1I2R3B3</accession>
<protein>
    <recommendedName>
        <fullName evidence="2">Antitoxin</fullName>
    </recommendedName>
</protein>
<keyword evidence="4" id="KW-1185">Reference proteome</keyword>
<dbReference type="NCBIfam" id="TIGR01552">
    <property type="entry name" value="phd_fam"/>
    <property type="match status" value="1"/>
</dbReference>
<dbReference type="InterPro" id="IPR036165">
    <property type="entry name" value="YefM-like_sf"/>
</dbReference>
<gene>
    <name evidence="3" type="ORF">SAMN05660649_01372</name>
</gene>
<proteinExistence type="inferred from homology"/>
<name>A0A1I2R3B3_9FIRM</name>
<evidence type="ECO:0000256" key="1">
    <source>
        <dbReference type="ARBA" id="ARBA00009981"/>
    </source>
</evidence>
<evidence type="ECO:0000313" key="4">
    <source>
        <dbReference type="Proteomes" id="UP000199337"/>
    </source>
</evidence>
<comment type="similarity">
    <text evidence="1 2">Belongs to the phD/YefM antitoxin family.</text>
</comment>
<dbReference type="InterPro" id="IPR006442">
    <property type="entry name" value="Antitoxin_Phd/YefM"/>
</dbReference>
<reference evidence="4" key="1">
    <citation type="submission" date="2016-10" db="EMBL/GenBank/DDBJ databases">
        <authorList>
            <person name="Varghese N."/>
            <person name="Submissions S."/>
        </authorList>
    </citation>
    <scope>NUCLEOTIDE SEQUENCE [LARGE SCALE GENOMIC DNA]</scope>
    <source>
        <strain evidence="4">DSM 17038</strain>
    </source>
</reference>
<evidence type="ECO:0000256" key="2">
    <source>
        <dbReference type="RuleBase" id="RU362080"/>
    </source>
</evidence>
<comment type="function">
    <text evidence="2">Antitoxin component of a type II toxin-antitoxin (TA) system.</text>
</comment>
<dbReference type="EMBL" id="FOOX01000004">
    <property type="protein sequence ID" value="SFG34958.1"/>
    <property type="molecule type" value="Genomic_DNA"/>
</dbReference>
<dbReference type="Pfam" id="PF02604">
    <property type="entry name" value="PhdYeFM_antitox"/>
    <property type="match status" value="1"/>
</dbReference>
<organism evidence="3 4">
    <name type="scientific">Desulfotruncus arcticus DSM 17038</name>
    <dbReference type="NCBI Taxonomy" id="1121424"/>
    <lineage>
        <taxon>Bacteria</taxon>
        <taxon>Bacillati</taxon>
        <taxon>Bacillota</taxon>
        <taxon>Clostridia</taxon>
        <taxon>Eubacteriales</taxon>
        <taxon>Desulfallaceae</taxon>
        <taxon>Desulfotruncus</taxon>
    </lineage>
</organism>
<dbReference type="Proteomes" id="UP000199337">
    <property type="component" value="Unassembled WGS sequence"/>
</dbReference>
<dbReference type="OrthoDB" id="9795585at2"/>
<dbReference type="RefSeq" id="WP_092470010.1">
    <property type="nucleotide sequence ID" value="NZ_FOOX01000004.1"/>
</dbReference>
<dbReference type="SUPFAM" id="SSF143120">
    <property type="entry name" value="YefM-like"/>
    <property type="match status" value="1"/>
</dbReference>
<evidence type="ECO:0000313" key="3">
    <source>
        <dbReference type="EMBL" id="SFG34958.1"/>
    </source>
</evidence>
<dbReference type="AlphaFoldDB" id="A0A1I2R3B3"/>